<organism evidence="1">
    <name type="scientific">Rhizophora mucronata</name>
    <name type="common">Asiatic mangrove</name>
    <dbReference type="NCBI Taxonomy" id="61149"/>
    <lineage>
        <taxon>Eukaryota</taxon>
        <taxon>Viridiplantae</taxon>
        <taxon>Streptophyta</taxon>
        <taxon>Embryophyta</taxon>
        <taxon>Tracheophyta</taxon>
        <taxon>Spermatophyta</taxon>
        <taxon>Magnoliopsida</taxon>
        <taxon>eudicotyledons</taxon>
        <taxon>Gunneridae</taxon>
        <taxon>Pentapetalae</taxon>
        <taxon>rosids</taxon>
        <taxon>fabids</taxon>
        <taxon>Malpighiales</taxon>
        <taxon>Rhizophoraceae</taxon>
        <taxon>Rhizophora</taxon>
    </lineage>
</organism>
<dbReference type="AlphaFoldDB" id="A0A2P2IT53"/>
<evidence type="ECO:0000313" key="1">
    <source>
        <dbReference type="EMBL" id="MBW84380.1"/>
    </source>
</evidence>
<accession>A0A2P2IT53</accession>
<dbReference type="EMBL" id="GGEC01003897">
    <property type="protein sequence ID" value="MBW84380.1"/>
    <property type="molecule type" value="Transcribed_RNA"/>
</dbReference>
<name>A0A2P2IT53_RHIMU</name>
<protein>
    <submittedName>
        <fullName evidence="1">Uncharacterized protein</fullName>
    </submittedName>
</protein>
<reference evidence="1" key="1">
    <citation type="submission" date="2018-02" db="EMBL/GenBank/DDBJ databases">
        <title>Rhizophora mucronata_Transcriptome.</title>
        <authorList>
            <person name="Meera S.P."/>
            <person name="Sreeshan A."/>
            <person name="Augustine A."/>
        </authorList>
    </citation>
    <scope>NUCLEOTIDE SEQUENCE</scope>
    <source>
        <tissue evidence="1">Leaf</tissue>
    </source>
</reference>
<sequence>MVTDKTLYVTPFAIAMQILRKIPGQLRHALQSR</sequence>
<proteinExistence type="predicted"/>